<evidence type="ECO:0000256" key="6">
    <source>
        <dbReference type="ARBA" id="ARBA00023211"/>
    </source>
</evidence>
<keyword evidence="4" id="KW-0378">Hydrolase</keyword>
<evidence type="ECO:0000256" key="1">
    <source>
        <dbReference type="ARBA" id="ARBA00001936"/>
    </source>
</evidence>
<gene>
    <name evidence="8" type="ORF">C8Q71DRAFT_775663</name>
</gene>
<dbReference type="GeneID" id="72005351"/>
<dbReference type="PANTHER" id="PTHR12318:SF0">
    <property type="entry name" value="ACYL-COENZYME A DIPHOSPHATASE NUDT19"/>
    <property type="match status" value="1"/>
</dbReference>
<dbReference type="InterPro" id="IPR039121">
    <property type="entry name" value="NUDT19"/>
</dbReference>
<sequence>MRPSVLRSQVSVQAVVLHPRTAKVVQHTVVSSQFSLRLCAFKSSIHPGGTFGGKSLATMASKTPSIPRQSASVVVVNPQNEVLLVQRNPKSLSFAGAHVFPGGNFDQKQDDSIGTTAIREVFEETGLLLASRVSGSGGGPSHAEMDNAREEIHSQRRLFKDFLSQHGLEIELSALWLFTQWITPPHIARRFHTQFYVTFLEGAPAGGFTSGGKQERLPTPDGGQEVIAARFVHPQTALAEARANNIVLMPPQVYLLSTLADVLTGNKNTEAQRERIRALSQGVFGQMVVQPRALPQRDEQGRTVLTYQGDEARGGAKGRLHRCVCKFQKDGVAIDVVLQRNFDVFTELESVLSSTTPKL</sequence>
<dbReference type="CDD" id="cd18870">
    <property type="entry name" value="NUDIX_AcylCoAdiphos_Nudt19"/>
    <property type="match status" value="1"/>
</dbReference>
<dbReference type="SUPFAM" id="SSF55811">
    <property type="entry name" value="Nudix"/>
    <property type="match status" value="1"/>
</dbReference>
<comment type="cofactor">
    <cofactor evidence="2">
        <name>Mg(2+)</name>
        <dbReference type="ChEBI" id="CHEBI:18420"/>
    </cofactor>
</comment>
<keyword evidence="6" id="KW-0464">Manganese</keyword>
<dbReference type="RefSeq" id="XP_047775703.1">
    <property type="nucleotide sequence ID" value="XM_047924619.1"/>
</dbReference>
<comment type="cofactor">
    <cofactor evidence="1">
        <name>Mn(2+)</name>
        <dbReference type="ChEBI" id="CHEBI:29035"/>
    </cofactor>
</comment>
<proteinExistence type="predicted"/>
<dbReference type="EMBL" id="JADCUA010000020">
    <property type="protein sequence ID" value="KAH9832937.1"/>
    <property type="molecule type" value="Genomic_DNA"/>
</dbReference>
<reference evidence="8 9" key="1">
    <citation type="journal article" date="2021" name="Environ. Microbiol.">
        <title>Gene family expansions and transcriptome signatures uncover fungal adaptations to wood decay.</title>
        <authorList>
            <person name="Hage H."/>
            <person name="Miyauchi S."/>
            <person name="Viragh M."/>
            <person name="Drula E."/>
            <person name="Min B."/>
            <person name="Chaduli D."/>
            <person name="Navarro D."/>
            <person name="Favel A."/>
            <person name="Norest M."/>
            <person name="Lesage-Meessen L."/>
            <person name="Balint B."/>
            <person name="Merenyi Z."/>
            <person name="de Eugenio L."/>
            <person name="Morin E."/>
            <person name="Martinez A.T."/>
            <person name="Baldrian P."/>
            <person name="Stursova M."/>
            <person name="Martinez M.J."/>
            <person name="Novotny C."/>
            <person name="Magnuson J.K."/>
            <person name="Spatafora J.W."/>
            <person name="Maurice S."/>
            <person name="Pangilinan J."/>
            <person name="Andreopoulos W."/>
            <person name="LaButti K."/>
            <person name="Hundley H."/>
            <person name="Na H."/>
            <person name="Kuo A."/>
            <person name="Barry K."/>
            <person name="Lipzen A."/>
            <person name="Henrissat B."/>
            <person name="Riley R."/>
            <person name="Ahrendt S."/>
            <person name="Nagy L.G."/>
            <person name="Grigoriev I.V."/>
            <person name="Martin F."/>
            <person name="Rosso M.N."/>
        </authorList>
    </citation>
    <scope>NUCLEOTIDE SEQUENCE [LARGE SCALE GENOMIC DNA]</scope>
    <source>
        <strain evidence="8 9">CIRM-BRFM 1785</strain>
    </source>
</reference>
<dbReference type="InterPro" id="IPR015797">
    <property type="entry name" value="NUDIX_hydrolase-like_dom_sf"/>
</dbReference>
<feature type="domain" description="Nudix hydrolase" evidence="7">
    <location>
        <begin position="66"/>
        <end position="254"/>
    </location>
</feature>
<evidence type="ECO:0000256" key="2">
    <source>
        <dbReference type="ARBA" id="ARBA00001946"/>
    </source>
</evidence>
<dbReference type="InterPro" id="IPR000086">
    <property type="entry name" value="NUDIX_hydrolase_dom"/>
</dbReference>
<keyword evidence="3" id="KW-0479">Metal-binding</keyword>
<evidence type="ECO:0000256" key="3">
    <source>
        <dbReference type="ARBA" id="ARBA00022723"/>
    </source>
</evidence>
<evidence type="ECO:0000313" key="9">
    <source>
        <dbReference type="Proteomes" id="UP000814176"/>
    </source>
</evidence>
<evidence type="ECO:0000313" key="8">
    <source>
        <dbReference type="EMBL" id="KAH9832937.1"/>
    </source>
</evidence>
<comment type="caution">
    <text evidence="8">The sequence shown here is derived from an EMBL/GenBank/DDBJ whole genome shotgun (WGS) entry which is preliminary data.</text>
</comment>
<dbReference type="PANTHER" id="PTHR12318">
    <property type="entry name" value="TESTOSTERONE-REGULATED PROTEIN RP2"/>
    <property type="match status" value="1"/>
</dbReference>
<dbReference type="Gene3D" id="3.90.79.10">
    <property type="entry name" value="Nucleoside Triphosphate Pyrophosphohydrolase"/>
    <property type="match status" value="1"/>
</dbReference>
<organism evidence="8 9">
    <name type="scientific">Rhodofomes roseus</name>
    <dbReference type="NCBI Taxonomy" id="34475"/>
    <lineage>
        <taxon>Eukaryota</taxon>
        <taxon>Fungi</taxon>
        <taxon>Dikarya</taxon>
        <taxon>Basidiomycota</taxon>
        <taxon>Agaricomycotina</taxon>
        <taxon>Agaricomycetes</taxon>
        <taxon>Polyporales</taxon>
        <taxon>Rhodofomes</taxon>
    </lineage>
</organism>
<dbReference type="Proteomes" id="UP000814176">
    <property type="component" value="Unassembled WGS sequence"/>
</dbReference>
<keyword evidence="9" id="KW-1185">Reference proteome</keyword>
<dbReference type="PROSITE" id="PS51462">
    <property type="entry name" value="NUDIX"/>
    <property type="match status" value="1"/>
</dbReference>
<evidence type="ECO:0000256" key="4">
    <source>
        <dbReference type="ARBA" id="ARBA00022801"/>
    </source>
</evidence>
<protein>
    <recommendedName>
        <fullName evidence="7">Nudix hydrolase domain-containing protein</fullName>
    </recommendedName>
</protein>
<name>A0ABQ8K702_9APHY</name>
<dbReference type="Pfam" id="PF00293">
    <property type="entry name" value="NUDIX"/>
    <property type="match status" value="1"/>
</dbReference>
<evidence type="ECO:0000259" key="7">
    <source>
        <dbReference type="PROSITE" id="PS51462"/>
    </source>
</evidence>
<keyword evidence="5" id="KW-0460">Magnesium</keyword>
<evidence type="ECO:0000256" key="5">
    <source>
        <dbReference type="ARBA" id="ARBA00022842"/>
    </source>
</evidence>
<accession>A0ABQ8K702</accession>